<sequence>MEMLIYAGVVLTLGGVALLVYCILQAAKARKSGGTEDEIRVRLQKVIALNLVALMISAIGLGAVTIGSILS</sequence>
<dbReference type="RefSeq" id="WP_085849240.1">
    <property type="nucleotide sequence ID" value="NZ_FNZV01000005.1"/>
</dbReference>
<dbReference type="EMBL" id="FWFW01000006">
    <property type="protein sequence ID" value="SLN43924.1"/>
    <property type="molecule type" value="Genomic_DNA"/>
</dbReference>
<dbReference type="AlphaFoldDB" id="A0A1Y5SN45"/>
<keyword evidence="1" id="KW-0812">Transmembrane</keyword>
<evidence type="ECO:0000313" key="3">
    <source>
        <dbReference type="Proteomes" id="UP000193307"/>
    </source>
</evidence>
<dbReference type="STRING" id="658057.SAMN04488032_105223"/>
<keyword evidence="1" id="KW-1133">Transmembrane helix</keyword>
<keyword evidence="1" id="KW-0472">Membrane</keyword>
<feature type="transmembrane region" description="Helical" evidence="1">
    <location>
        <begin position="6"/>
        <end position="27"/>
    </location>
</feature>
<organism evidence="2 3">
    <name type="scientific">Pacificibacter marinus</name>
    <dbReference type="NCBI Taxonomy" id="658057"/>
    <lineage>
        <taxon>Bacteria</taxon>
        <taxon>Pseudomonadati</taxon>
        <taxon>Pseudomonadota</taxon>
        <taxon>Alphaproteobacteria</taxon>
        <taxon>Rhodobacterales</taxon>
        <taxon>Roseobacteraceae</taxon>
        <taxon>Pacificibacter</taxon>
    </lineage>
</organism>
<proteinExistence type="predicted"/>
<keyword evidence="3" id="KW-1185">Reference proteome</keyword>
<evidence type="ECO:0000256" key="1">
    <source>
        <dbReference type="SAM" id="Phobius"/>
    </source>
</evidence>
<accession>A0A1Y5SN45</accession>
<dbReference type="OrthoDB" id="7875737at2"/>
<protein>
    <submittedName>
        <fullName evidence="2">Uncharacterized protein</fullName>
    </submittedName>
</protein>
<reference evidence="2 3" key="1">
    <citation type="submission" date="2017-03" db="EMBL/GenBank/DDBJ databases">
        <authorList>
            <person name="Afonso C.L."/>
            <person name="Miller P.J."/>
            <person name="Scott M.A."/>
            <person name="Spackman E."/>
            <person name="Goraichik I."/>
            <person name="Dimitrov K.M."/>
            <person name="Suarez D.L."/>
            <person name="Swayne D.E."/>
        </authorList>
    </citation>
    <scope>NUCLEOTIDE SEQUENCE [LARGE SCALE GENOMIC DNA]</scope>
    <source>
        <strain evidence="2 3">CECT 7971</strain>
    </source>
</reference>
<evidence type="ECO:0000313" key="2">
    <source>
        <dbReference type="EMBL" id="SLN43924.1"/>
    </source>
</evidence>
<dbReference type="Proteomes" id="UP000193307">
    <property type="component" value="Unassembled WGS sequence"/>
</dbReference>
<gene>
    <name evidence="2" type="ORF">PAM7971_02103</name>
</gene>
<feature type="transmembrane region" description="Helical" evidence="1">
    <location>
        <begin position="47"/>
        <end position="70"/>
    </location>
</feature>
<name>A0A1Y5SN45_9RHOB</name>